<evidence type="ECO:0000313" key="6">
    <source>
        <dbReference type="EMBL" id="UYP45619.1"/>
    </source>
</evidence>
<gene>
    <name evidence="6" type="ORF">NEF87_001904</name>
</gene>
<name>A0ABY6HSS2_9ARCH</name>
<keyword evidence="7" id="KW-1185">Reference proteome</keyword>
<evidence type="ECO:0000256" key="1">
    <source>
        <dbReference type="ARBA" id="ARBA00009437"/>
    </source>
</evidence>
<evidence type="ECO:0000259" key="5">
    <source>
        <dbReference type="PROSITE" id="PS50931"/>
    </source>
</evidence>
<dbReference type="SUPFAM" id="SSF53850">
    <property type="entry name" value="Periplasmic binding protein-like II"/>
    <property type="match status" value="1"/>
</dbReference>
<dbReference type="InterPro" id="IPR036388">
    <property type="entry name" value="WH-like_DNA-bd_sf"/>
</dbReference>
<dbReference type="Pfam" id="PF03466">
    <property type="entry name" value="LysR_substrate"/>
    <property type="match status" value="1"/>
</dbReference>
<dbReference type="Gene3D" id="3.40.190.290">
    <property type="match status" value="1"/>
</dbReference>
<dbReference type="Proteomes" id="UP001208689">
    <property type="component" value="Chromosome"/>
</dbReference>
<evidence type="ECO:0000256" key="2">
    <source>
        <dbReference type="ARBA" id="ARBA00023015"/>
    </source>
</evidence>
<dbReference type="PROSITE" id="PS50931">
    <property type="entry name" value="HTH_LYSR"/>
    <property type="match status" value="1"/>
</dbReference>
<dbReference type="Pfam" id="PF00126">
    <property type="entry name" value="HTH_1"/>
    <property type="match status" value="1"/>
</dbReference>
<feature type="domain" description="HTH lysR-type" evidence="5">
    <location>
        <begin position="8"/>
        <end position="70"/>
    </location>
</feature>
<dbReference type="Gene3D" id="1.10.10.10">
    <property type="entry name" value="Winged helix-like DNA-binding domain superfamily/Winged helix DNA-binding domain"/>
    <property type="match status" value="1"/>
</dbReference>
<sequence>MESSISKLRLDYLNTFNFLVKYKSFSETARILNKTQGTISMHIKELEHAFGGTNHKQLLIDRNSKNFQLTPEGFLLYSATQKVEEIINNVSKKIDESIGKKQKIIEIQSSSIPGEYILPAYILKYNSKHTNVMIEALISNSQEALRRMRESKSTFCAIGGWFGEFEADYDVKVIGKDTIVIIGREKHPIFDKLKKRGINYSRDDMINDLKEYNWIFRESGSATLDWFMKHFPRSQEIQIGLKFHNNSSILHALENSDALTALSSFVVPSTVKNWALKVIKHKTLPIIERNLYLIKRKGIKLQDFEQKFWDLFNH</sequence>
<keyword evidence="3" id="KW-0238">DNA-binding</keyword>
<comment type="similarity">
    <text evidence="1">Belongs to the LysR transcriptional regulatory family.</text>
</comment>
<dbReference type="SUPFAM" id="SSF46785">
    <property type="entry name" value="Winged helix' DNA-binding domain"/>
    <property type="match status" value="1"/>
</dbReference>
<dbReference type="PANTHER" id="PTHR30126">
    <property type="entry name" value="HTH-TYPE TRANSCRIPTIONAL REGULATOR"/>
    <property type="match status" value="1"/>
</dbReference>
<dbReference type="InterPro" id="IPR005119">
    <property type="entry name" value="LysR_subst-bd"/>
</dbReference>
<dbReference type="InterPro" id="IPR000847">
    <property type="entry name" value="LysR_HTH_N"/>
</dbReference>
<evidence type="ECO:0000313" key="7">
    <source>
        <dbReference type="Proteomes" id="UP001208689"/>
    </source>
</evidence>
<keyword evidence="2" id="KW-0805">Transcription regulation</keyword>
<organism evidence="6 7">
    <name type="scientific">Candidatus Lokiarchaeum ossiferum</name>
    <dbReference type="NCBI Taxonomy" id="2951803"/>
    <lineage>
        <taxon>Archaea</taxon>
        <taxon>Promethearchaeati</taxon>
        <taxon>Promethearchaeota</taxon>
        <taxon>Promethearchaeia</taxon>
        <taxon>Promethearchaeales</taxon>
        <taxon>Promethearchaeaceae</taxon>
        <taxon>Candidatus Lokiarchaeum</taxon>
    </lineage>
</organism>
<dbReference type="PANTHER" id="PTHR30126:SF40">
    <property type="entry name" value="HTH-TYPE TRANSCRIPTIONAL REGULATOR GLTR"/>
    <property type="match status" value="1"/>
</dbReference>
<evidence type="ECO:0000256" key="4">
    <source>
        <dbReference type="ARBA" id="ARBA00023163"/>
    </source>
</evidence>
<protein>
    <recommendedName>
        <fullName evidence="5">HTH lysR-type domain-containing protein</fullName>
    </recommendedName>
</protein>
<proteinExistence type="inferred from homology"/>
<dbReference type="InterPro" id="IPR036390">
    <property type="entry name" value="WH_DNA-bd_sf"/>
</dbReference>
<evidence type="ECO:0000256" key="3">
    <source>
        <dbReference type="ARBA" id="ARBA00023125"/>
    </source>
</evidence>
<dbReference type="EMBL" id="CP104013">
    <property type="protein sequence ID" value="UYP45619.1"/>
    <property type="molecule type" value="Genomic_DNA"/>
</dbReference>
<reference evidence="6" key="1">
    <citation type="submission" date="2022-09" db="EMBL/GenBank/DDBJ databases">
        <title>Actin cytoskeleton and complex cell architecture in an #Asgard archaeon.</title>
        <authorList>
            <person name="Ponce Toledo R.I."/>
            <person name="Schleper C."/>
            <person name="Rodrigues Oliveira T."/>
            <person name="Wollweber F."/>
            <person name="Xu J."/>
            <person name="Rittmann S."/>
            <person name="Klingl A."/>
            <person name="Pilhofer M."/>
        </authorList>
    </citation>
    <scope>NUCLEOTIDE SEQUENCE</scope>
    <source>
        <strain evidence="6">B-35</strain>
    </source>
</reference>
<keyword evidence="4" id="KW-0804">Transcription</keyword>
<accession>A0ABY6HSS2</accession>